<keyword evidence="4" id="KW-0808">Transferase</keyword>
<feature type="compositionally biased region" description="Low complexity" evidence="14">
    <location>
        <begin position="301"/>
        <end position="323"/>
    </location>
</feature>
<dbReference type="EC" id="2.4.1.186" evidence="10"/>
<comment type="similarity">
    <text evidence="9">Belongs to the glycosyltransferase 8 family. Glycogenin subfamily.</text>
</comment>
<evidence type="ECO:0000256" key="7">
    <source>
        <dbReference type="ARBA" id="ARBA00023180"/>
    </source>
</evidence>
<keyword evidence="7" id="KW-0325">Glycoprotein</keyword>
<dbReference type="PANTHER" id="PTHR11183">
    <property type="entry name" value="GLYCOGENIN SUBFAMILY MEMBER"/>
    <property type="match status" value="1"/>
</dbReference>
<evidence type="ECO:0000313" key="15">
    <source>
        <dbReference type="Proteomes" id="UP000050640"/>
    </source>
</evidence>
<sequence length="433" mass="47672">MSEAWVTLATSDGYAVGALVLAHSLRVQQTTKKLHCMITSGVSQQLRDELAATFDAVSEVNLLDSNDTVNLRLIGRPDLGVTFTKIHCWRLTQYTKCVFLDADCLVLQNADELFDHDEFSAVADIGWPDFFNSGVFVYQPSEQTYLDILNFALENGSFDGGDQGLLNEFFKGWRDKPPAFRLPFIYNMTSGAIYTYAAAFKKFATQVKIVHFLGPVKPWHQMSDSVHFSEHLDYWWSLFKNRLTSSIITSHVSSPSSSPSTQRTTDIMYRTTAQSPIIISKATTATAASIPTPTPIPASTPTPTTTPTTPSISSAVSAVTSPSCPEKDIASTDGRSSVSPVPSSSCPSSPKPLCMRVFHCTPPVDRAWRPLRHPPTHIANQMANFSLIPGVAYDQASPPTDEERMRAWEVGHPDYLGADSYDNIQKAIDHALQ</sequence>
<feature type="compositionally biased region" description="Low complexity" evidence="14">
    <location>
        <begin position="336"/>
        <end position="346"/>
    </location>
</feature>
<reference evidence="16" key="1">
    <citation type="submission" date="2017-02" db="UniProtKB">
        <authorList>
            <consortium name="WormBaseParasite"/>
        </authorList>
    </citation>
    <scope>IDENTIFICATION</scope>
</reference>
<keyword evidence="6" id="KW-0320">Glycogen biosynthesis</keyword>
<evidence type="ECO:0000256" key="1">
    <source>
        <dbReference type="ARBA" id="ARBA00001936"/>
    </source>
</evidence>
<dbReference type="SUPFAM" id="SSF53448">
    <property type="entry name" value="Nucleotide-diphospho-sugar transferases"/>
    <property type="match status" value="1"/>
</dbReference>
<evidence type="ECO:0000256" key="2">
    <source>
        <dbReference type="ARBA" id="ARBA00004496"/>
    </source>
</evidence>
<evidence type="ECO:0000256" key="6">
    <source>
        <dbReference type="ARBA" id="ARBA00023056"/>
    </source>
</evidence>
<dbReference type="InterPro" id="IPR050587">
    <property type="entry name" value="GNT1/Glycosyltrans_8"/>
</dbReference>
<dbReference type="GO" id="GO:0008466">
    <property type="term" value="F:glycogenin glucosyltransferase activity"/>
    <property type="evidence" value="ECO:0007669"/>
    <property type="project" value="UniProtKB-EC"/>
</dbReference>
<dbReference type="InterPro" id="IPR002495">
    <property type="entry name" value="Glyco_trans_8"/>
</dbReference>
<dbReference type="GO" id="GO:0046872">
    <property type="term" value="F:metal ion binding"/>
    <property type="evidence" value="ECO:0007669"/>
    <property type="project" value="UniProtKB-KW"/>
</dbReference>
<keyword evidence="3" id="KW-0963">Cytoplasm</keyword>
<dbReference type="WBParaSite" id="EEL_0001014701-mRNA-1">
    <property type="protein sequence ID" value="EEL_0001014701-mRNA-1"/>
    <property type="gene ID" value="EEL_0001014701"/>
</dbReference>
<keyword evidence="5" id="KW-0479">Metal-binding</keyword>
<keyword evidence="8" id="KW-0464">Manganese</keyword>
<evidence type="ECO:0000256" key="14">
    <source>
        <dbReference type="SAM" id="MobiDB-lite"/>
    </source>
</evidence>
<evidence type="ECO:0000256" key="11">
    <source>
        <dbReference type="ARBA" id="ARBA00050886"/>
    </source>
</evidence>
<dbReference type="Gene3D" id="3.90.550.10">
    <property type="entry name" value="Spore Coat Polysaccharide Biosynthesis Protein SpsA, Chain A"/>
    <property type="match status" value="1"/>
</dbReference>
<accession>A0A0R3S5S8</accession>
<organism evidence="15 16">
    <name type="scientific">Elaeophora elaphi</name>
    <dbReference type="NCBI Taxonomy" id="1147741"/>
    <lineage>
        <taxon>Eukaryota</taxon>
        <taxon>Metazoa</taxon>
        <taxon>Ecdysozoa</taxon>
        <taxon>Nematoda</taxon>
        <taxon>Chromadorea</taxon>
        <taxon>Rhabditida</taxon>
        <taxon>Spirurina</taxon>
        <taxon>Spiruromorpha</taxon>
        <taxon>Filarioidea</taxon>
        <taxon>Onchocercidae</taxon>
        <taxon>Elaeophora</taxon>
    </lineage>
</organism>
<evidence type="ECO:0000256" key="5">
    <source>
        <dbReference type="ARBA" id="ARBA00022723"/>
    </source>
</evidence>
<comment type="subcellular location">
    <subcellularLocation>
        <location evidence="2">Cytoplasm</location>
    </subcellularLocation>
</comment>
<dbReference type="GO" id="GO:0005978">
    <property type="term" value="P:glycogen biosynthetic process"/>
    <property type="evidence" value="ECO:0007669"/>
    <property type="project" value="UniProtKB-KW"/>
</dbReference>
<dbReference type="CDD" id="cd02537">
    <property type="entry name" value="GT8_Glycogenin"/>
    <property type="match status" value="1"/>
</dbReference>
<dbReference type="GO" id="GO:0005737">
    <property type="term" value="C:cytoplasm"/>
    <property type="evidence" value="ECO:0007669"/>
    <property type="project" value="UniProtKB-SubCell"/>
</dbReference>
<comment type="cofactor">
    <cofactor evidence="1">
        <name>Mn(2+)</name>
        <dbReference type="ChEBI" id="CHEBI:29035"/>
    </cofactor>
</comment>
<dbReference type="STRING" id="1147741.A0A0R3S5S8"/>
<comment type="function">
    <text evidence="13">Self-glucosylating initiator of glycogen synthesis. It catalyzes the formation of a short alpha (1,4)-glucosyl chain covalently attached via a glucose 1-O-tyrosyl linkage to internal tyrosine residues and these chains act as primers for the elongation reaction catalyzed by glycogen synthase.</text>
</comment>
<evidence type="ECO:0000256" key="4">
    <source>
        <dbReference type="ARBA" id="ARBA00022679"/>
    </source>
</evidence>
<evidence type="ECO:0000256" key="12">
    <source>
        <dbReference type="ARBA" id="ARBA00052293"/>
    </source>
</evidence>
<dbReference type="AlphaFoldDB" id="A0A0R3S5S8"/>
<evidence type="ECO:0000256" key="8">
    <source>
        <dbReference type="ARBA" id="ARBA00023211"/>
    </source>
</evidence>
<evidence type="ECO:0000256" key="10">
    <source>
        <dbReference type="ARBA" id="ARBA00038934"/>
    </source>
</evidence>
<dbReference type="Proteomes" id="UP000050640">
    <property type="component" value="Unplaced"/>
</dbReference>
<keyword evidence="15" id="KW-1185">Reference proteome</keyword>
<dbReference type="FunFam" id="3.90.550.10:FF:000092">
    <property type="entry name" value="Glycogenin 2"/>
    <property type="match status" value="1"/>
</dbReference>
<protein>
    <recommendedName>
        <fullName evidence="10">glycogenin glucosyltransferase</fullName>
        <ecNumber evidence="10">2.4.1.186</ecNumber>
    </recommendedName>
</protein>
<evidence type="ECO:0000313" key="16">
    <source>
        <dbReference type="WBParaSite" id="EEL_0001014701-mRNA-1"/>
    </source>
</evidence>
<name>A0A0R3S5S8_9BILA</name>
<evidence type="ECO:0000256" key="9">
    <source>
        <dbReference type="ARBA" id="ARBA00038162"/>
    </source>
</evidence>
<proteinExistence type="inferred from homology"/>
<dbReference type="InterPro" id="IPR029044">
    <property type="entry name" value="Nucleotide-diphossugar_trans"/>
</dbReference>
<comment type="catalytic activity">
    <reaction evidence="11">
        <text>[1,4-alpha-D-glucosyl](n)-L-tyrosyl-[glycogenin] + UDP-alpha-D-glucose = [1,4-alpha-D-glucosyl](n+1)-L-tyrosyl-[glycogenin] + UDP + H(+)</text>
        <dbReference type="Rhea" id="RHEA:56560"/>
        <dbReference type="Rhea" id="RHEA-COMP:14606"/>
        <dbReference type="Rhea" id="RHEA-COMP:14607"/>
        <dbReference type="ChEBI" id="CHEBI:15378"/>
        <dbReference type="ChEBI" id="CHEBI:58223"/>
        <dbReference type="ChEBI" id="CHEBI:58885"/>
        <dbReference type="ChEBI" id="CHEBI:140574"/>
        <dbReference type="EC" id="2.4.1.186"/>
    </reaction>
</comment>
<feature type="region of interest" description="Disordered" evidence="14">
    <location>
        <begin position="284"/>
        <end position="346"/>
    </location>
</feature>
<comment type="catalytic activity">
    <reaction evidence="12">
        <text>L-tyrosyl-[glycogenin] + UDP-alpha-D-glucose = alpha-D-glucosyl-L-tyrosyl-[glycogenin] + UDP + H(+)</text>
        <dbReference type="Rhea" id="RHEA:23360"/>
        <dbReference type="Rhea" id="RHEA-COMP:14604"/>
        <dbReference type="Rhea" id="RHEA-COMP:14605"/>
        <dbReference type="ChEBI" id="CHEBI:15378"/>
        <dbReference type="ChEBI" id="CHEBI:46858"/>
        <dbReference type="ChEBI" id="CHEBI:58223"/>
        <dbReference type="ChEBI" id="CHEBI:58885"/>
        <dbReference type="ChEBI" id="CHEBI:140573"/>
        <dbReference type="EC" id="2.4.1.186"/>
    </reaction>
</comment>
<evidence type="ECO:0000256" key="13">
    <source>
        <dbReference type="ARBA" id="ARBA00057883"/>
    </source>
</evidence>
<dbReference type="Pfam" id="PF01501">
    <property type="entry name" value="Glyco_transf_8"/>
    <property type="match status" value="1"/>
</dbReference>
<evidence type="ECO:0000256" key="3">
    <source>
        <dbReference type="ARBA" id="ARBA00022490"/>
    </source>
</evidence>